<reference evidence="2 3" key="1">
    <citation type="submission" date="2020-11" db="EMBL/GenBank/DDBJ databases">
        <authorList>
            <person name="Kim M.K."/>
        </authorList>
    </citation>
    <scope>NUCLEOTIDE SEQUENCE [LARGE SCALE GENOMIC DNA]</scope>
    <source>
        <strain evidence="2 3">BT662</strain>
    </source>
</reference>
<proteinExistence type="predicted"/>
<accession>A0ABS0I3X8</accession>
<organism evidence="2 3">
    <name type="scientific">Hymenobacter ruricola</name>
    <dbReference type="NCBI Taxonomy" id="2791023"/>
    <lineage>
        <taxon>Bacteria</taxon>
        <taxon>Pseudomonadati</taxon>
        <taxon>Bacteroidota</taxon>
        <taxon>Cytophagia</taxon>
        <taxon>Cytophagales</taxon>
        <taxon>Hymenobacteraceae</taxon>
        <taxon>Hymenobacter</taxon>
    </lineage>
</organism>
<comment type="caution">
    <text evidence="2">The sequence shown here is derived from an EMBL/GenBank/DDBJ whole genome shotgun (WGS) entry which is preliminary data.</text>
</comment>
<sequence>MNTKLTQTVDIQEVFKTDLKIEAKVMAIETLFANERRTRKTDYKPSYQRNYVWDDDKATYFIESILLGTEIPPIIFFSSEEKIEVIDGRQRYETIKRFIDKSFKLKKKGLLKLRDLKNKDFDDLGDLRDTFWDTKLRIIEFSFRDQSLSSPEKEEIVKKEIFKRYNSGITPLKSVEIDKAKYQNNDIVSFFKKRITNSKNAQKDIADVFHFEQPLDIEKALKKIRQQLVLPSIPIKYYANTSAKQEIIERFFEHLSTNAGDAEDVYVNFSKKLNYLKEIKNLFVTRGIATNRLIFECLFWAVSIMDAESISWGFLLEEKVKNRVVDFFSIHAESFKVQDSNLYTQVIERYDKTAQLFHDIANLDFDVYLSSGSAFKEQNRLLSQAQPTTDTSTLSKFESLRLNKPDASSNAIDDICTRMAKERFLLRPSYQRNEVIDRFKSSAIIESILLGIKLPPIFLYKRNDGVAEVLDGQQRLLSILGYLGRGFLDESKRTVKSLKNNYSLRRLNILKETLEGKKFADLPSSYQDRILDFDLWIIEISEKNNPDFDPIDLFIRLNYKPFPILENTFEMWNSYVDRDIIDKIKEMYTSHKGWFFVRRDNRRMDNEGLLTYLAFLEYSTKQQEGRREAPEIFYIYKANKINIRLKARSEITQVLDNPEEKSKFLESCENLERNFIKKVKALVSDSEEDENEEELRFELDSVFAISKLRSFQNFYILWLVLLNIPYDSVVVNKSEIRKDINRIMREARTEKDVASFLSDIRQFELKYQ</sequence>
<protein>
    <submittedName>
        <fullName evidence="2">DUF262 domain-containing protein</fullName>
    </submittedName>
</protein>
<evidence type="ECO:0000313" key="3">
    <source>
        <dbReference type="Proteomes" id="UP000618931"/>
    </source>
</evidence>
<dbReference type="PANTHER" id="PTHR39639">
    <property type="entry name" value="CHROMOSOME 16, WHOLE GENOME SHOTGUN SEQUENCE"/>
    <property type="match status" value="1"/>
</dbReference>
<dbReference type="EMBL" id="JADQDM010000004">
    <property type="protein sequence ID" value="MBF9221641.1"/>
    <property type="molecule type" value="Genomic_DNA"/>
</dbReference>
<dbReference type="InterPro" id="IPR004919">
    <property type="entry name" value="GmrSD_N"/>
</dbReference>
<keyword evidence="3" id="KW-1185">Reference proteome</keyword>
<dbReference type="Proteomes" id="UP000618931">
    <property type="component" value="Unassembled WGS sequence"/>
</dbReference>
<dbReference type="RefSeq" id="WP_196293090.1">
    <property type="nucleotide sequence ID" value="NZ_JADQDM010000004.1"/>
</dbReference>
<name>A0ABS0I3X8_9BACT</name>
<dbReference type="Pfam" id="PF03235">
    <property type="entry name" value="GmrSD_N"/>
    <property type="match status" value="2"/>
</dbReference>
<evidence type="ECO:0000313" key="2">
    <source>
        <dbReference type="EMBL" id="MBF9221641.1"/>
    </source>
</evidence>
<feature type="domain" description="GmrSD restriction endonucleases N-terminal" evidence="1">
    <location>
        <begin position="28"/>
        <end position="182"/>
    </location>
</feature>
<gene>
    <name evidence="2" type="ORF">I2H31_11045</name>
</gene>
<evidence type="ECO:0000259" key="1">
    <source>
        <dbReference type="Pfam" id="PF03235"/>
    </source>
</evidence>
<feature type="domain" description="GmrSD restriction endonucleases N-terminal" evidence="1">
    <location>
        <begin position="422"/>
        <end position="559"/>
    </location>
</feature>
<dbReference type="PANTHER" id="PTHR39639:SF1">
    <property type="entry name" value="DUF262 DOMAIN-CONTAINING PROTEIN"/>
    <property type="match status" value="1"/>
</dbReference>